<sequence>MSDLLQVYALCVLVLCLKMFAISAYQGFFRLRLKAFTNPEDARFFDRATHVEELPQVTRAAKAWTNDLENIPLFFVLGGLCVALETSLVTTPWLFGSFTVARVVHTVAYLMGWQPWRTLAYGVGVVCLFGMGTVGASLLAKNVNDNAGCLNARVDLAFFASKLAPTGGVLRFKD</sequence>
<evidence type="ECO:0000256" key="2">
    <source>
        <dbReference type="ARBA" id="ARBA00004477"/>
    </source>
</evidence>
<dbReference type="InterPro" id="IPR040162">
    <property type="entry name" value="MGST1-like"/>
</dbReference>
<proteinExistence type="predicted"/>
<protein>
    <recommendedName>
        <fullName evidence="11">Microsomal glutathione S-transferase 1</fullName>
        <ecNumber evidence="3">2.5.1.18</ecNumber>
    </recommendedName>
</protein>
<dbReference type="EMBL" id="JACARY010000038">
    <property type="protein sequence ID" value="NWD96418.1"/>
    <property type="molecule type" value="Genomic_DNA"/>
</dbReference>
<comment type="subcellular location">
    <subcellularLocation>
        <location evidence="2">Endoplasmic reticulum membrane</location>
        <topology evidence="2">Multi-pass membrane protein</topology>
    </subcellularLocation>
</comment>
<comment type="subunit">
    <text evidence="10">Homotrimer; The trimer binds only one molecule of glutathione.</text>
</comment>
<evidence type="ECO:0000256" key="5">
    <source>
        <dbReference type="ARBA" id="ARBA00022692"/>
    </source>
</evidence>
<dbReference type="PANTHER" id="PTHR10689:SF6">
    <property type="entry name" value="MICROSOMAL GLUTATHIONE S-TRANSFERASE 1"/>
    <property type="match status" value="1"/>
</dbReference>
<evidence type="ECO:0000256" key="10">
    <source>
        <dbReference type="ARBA" id="ARBA00038540"/>
    </source>
</evidence>
<dbReference type="Proteomes" id="UP000572863">
    <property type="component" value="Unassembled WGS sequence"/>
</dbReference>
<evidence type="ECO:0000256" key="6">
    <source>
        <dbReference type="ARBA" id="ARBA00022824"/>
    </source>
</evidence>
<reference evidence="14 15" key="1">
    <citation type="submission" date="2020-04" db="EMBL/GenBank/DDBJ databases">
        <title>Molecular characterization of pseudomonads from Agaricus bisporus reveal novel blotch 2 pathogens in Western Europe.</title>
        <authorList>
            <person name="Taparia T."/>
            <person name="Krijger M."/>
            <person name="Haynes E."/>
            <person name="Elpinstone J.G."/>
            <person name="Noble R."/>
            <person name="Van Der Wolf J."/>
        </authorList>
    </citation>
    <scope>NUCLEOTIDE SEQUENCE [LARGE SCALE GENOMIC DNA]</scope>
    <source>
        <strain evidence="14 15">P7774</strain>
    </source>
</reference>
<keyword evidence="9 13" id="KW-0472">Membrane</keyword>
<evidence type="ECO:0000256" key="7">
    <source>
        <dbReference type="ARBA" id="ARBA00022989"/>
    </source>
</evidence>
<dbReference type="InterPro" id="IPR023352">
    <property type="entry name" value="MAPEG-like_dom_sf"/>
</dbReference>
<keyword evidence="8" id="KW-0007">Acetylation</keyword>
<evidence type="ECO:0000313" key="14">
    <source>
        <dbReference type="EMBL" id="NWD96418.1"/>
    </source>
</evidence>
<comment type="function">
    <text evidence="1">Conjugation of reduced glutathione to a wide number of exogenous and endogenous hydrophobic electrophiles.</text>
</comment>
<dbReference type="SUPFAM" id="SSF161084">
    <property type="entry name" value="MAPEG domain-like"/>
    <property type="match status" value="1"/>
</dbReference>
<dbReference type="Gene3D" id="1.20.120.550">
    <property type="entry name" value="Membrane associated eicosanoid/glutathione metabolism-like domain"/>
    <property type="match status" value="1"/>
</dbReference>
<evidence type="ECO:0000256" key="12">
    <source>
        <dbReference type="ARBA" id="ARBA00049385"/>
    </source>
</evidence>
<evidence type="ECO:0000256" key="8">
    <source>
        <dbReference type="ARBA" id="ARBA00022990"/>
    </source>
</evidence>
<organism evidence="14 15">
    <name type="scientific">Pseudomonas reactans</name>
    <dbReference type="NCBI Taxonomy" id="117680"/>
    <lineage>
        <taxon>Bacteria</taxon>
        <taxon>Pseudomonadati</taxon>
        <taxon>Pseudomonadota</taxon>
        <taxon>Gammaproteobacteria</taxon>
        <taxon>Pseudomonadales</taxon>
        <taxon>Pseudomonadaceae</taxon>
        <taxon>Pseudomonas</taxon>
    </lineage>
</organism>
<keyword evidence="5 13" id="KW-0812">Transmembrane</keyword>
<gene>
    <name evidence="14" type="ORF">HX871_18495</name>
</gene>
<feature type="transmembrane region" description="Helical" evidence="13">
    <location>
        <begin position="119"/>
        <end position="140"/>
    </location>
</feature>
<evidence type="ECO:0000256" key="3">
    <source>
        <dbReference type="ARBA" id="ARBA00012452"/>
    </source>
</evidence>
<evidence type="ECO:0000256" key="1">
    <source>
        <dbReference type="ARBA" id="ARBA00003701"/>
    </source>
</evidence>
<name>A0ABX2QY67_9PSED</name>
<keyword evidence="4" id="KW-0808">Transferase</keyword>
<dbReference type="Pfam" id="PF01124">
    <property type="entry name" value="MAPEG"/>
    <property type="match status" value="1"/>
</dbReference>
<dbReference type="PANTHER" id="PTHR10689">
    <property type="entry name" value="MICROSOMAL GLUTATHIONE S-TRANSFERASE 1"/>
    <property type="match status" value="1"/>
</dbReference>
<dbReference type="InterPro" id="IPR001129">
    <property type="entry name" value="Membr-assoc_MAPEG"/>
</dbReference>
<evidence type="ECO:0000256" key="4">
    <source>
        <dbReference type="ARBA" id="ARBA00022679"/>
    </source>
</evidence>
<dbReference type="EC" id="2.5.1.18" evidence="3"/>
<evidence type="ECO:0000256" key="9">
    <source>
        <dbReference type="ARBA" id="ARBA00023136"/>
    </source>
</evidence>
<comment type="catalytic activity">
    <reaction evidence="12">
        <text>RX + glutathione = an S-substituted glutathione + a halide anion + H(+)</text>
        <dbReference type="Rhea" id="RHEA:16437"/>
        <dbReference type="ChEBI" id="CHEBI:15378"/>
        <dbReference type="ChEBI" id="CHEBI:16042"/>
        <dbReference type="ChEBI" id="CHEBI:17792"/>
        <dbReference type="ChEBI" id="CHEBI:57925"/>
        <dbReference type="ChEBI" id="CHEBI:90779"/>
        <dbReference type="EC" id="2.5.1.18"/>
    </reaction>
    <physiologicalReaction direction="left-to-right" evidence="12">
        <dbReference type="Rhea" id="RHEA:16438"/>
    </physiologicalReaction>
</comment>
<feature type="transmembrane region" description="Helical" evidence="13">
    <location>
        <begin position="71"/>
        <end position="95"/>
    </location>
</feature>
<accession>A0ABX2QY67</accession>
<evidence type="ECO:0000256" key="11">
    <source>
        <dbReference type="ARBA" id="ARBA00039397"/>
    </source>
</evidence>
<keyword evidence="7 13" id="KW-1133">Transmembrane helix</keyword>
<evidence type="ECO:0000313" key="15">
    <source>
        <dbReference type="Proteomes" id="UP000572863"/>
    </source>
</evidence>
<keyword evidence="6" id="KW-0256">Endoplasmic reticulum</keyword>
<feature type="transmembrane region" description="Helical" evidence="13">
    <location>
        <begin position="6"/>
        <end position="25"/>
    </location>
</feature>
<keyword evidence="15" id="KW-1185">Reference proteome</keyword>
<comment type="caution">
    <text evidence="14">The sequence shown here is derived from an EMBL/GenBank/DDBJ whole genome shotgun (WGS) entry which is preliminary data.</text>
</comment>
<evidence type="ECO:0000256" key="13">
    <source>
        <dbReference type="SAM" id="Phobius"/>
    </source>
</evidence>